<evidence type="ECO:0000256" key="1">
    <source>
        <dbReference type="SAM" id="MobiDB-lite"/>
    </source>
</evidence>
<protein>
    <submittedName>
        <fullName evidence="2">Uncharacterized protein</fullName>
    </submittedName>
</protein>
<feature type="non-terminal residue" evidence="2">
    <location>
        <position position="1"/>
    </location>
</feature>
<accession>A0A8S2ZRH6</accession>
<feature type="compositionally biased region" description="Acidic residues" evidence="1">
    <location>
        <begin position="18"/>
        <end position="40"/>
    </location>
</feature>
<sequence>MTFDDPVEEHEFISEREVDFDDNAEQEEEDENEKEEEEEELLKIMTVEPQRDI</sequence>
<gene>
    <name evidence="2" type="ORF">GIL414_LOCUS41167</name>
</gene>
<proteinExistence type="predicted"/>
<comment type="caution">
    <text evidence="2">The sequence shown here is derived from an EMBL/GenBank/DDBJ whole genome shotgun (WGS) entry which is preliminary data.</text>
</comment>
<dbReference type="AlphaFoldDB" id="A0A8S2ZRH6"/>
<evidence type="ECO:0000313" key="3">
    <source>
        <dbReference type="Proteomes" id="UP000681720"/>
    </source>
</evidence>
<organism evidence="2 3">
    <name type="scientific">Rotaria magnacalcarata</name>
    <dbReference type="NCBI Taxonomy" id="392030"/>
    <lineage>
        <taxon>Eukaryota</taxon>
        <taxon>Metazoa</taxon>
        <taxon>Spiralia</taxon>
        <taxon>Gnathifera</taxon>
        <taxon>Rotifera</taxon>
        <taxon>Eurotatoria</taxon>
        <taxon>Bdelloidea</taxon>
        <taxon>Philodinida</taxon>
        <taxon>Philodinidae</taxon>
        <taxon>Rotaria</taxon>
    </lineage>
</organism>
<feature type="region of interest" description="Disordered" evidence="1">
    <location>
        <begin position="1"/>
        <end position="40"/>
    </location>
</feature>
<reference evidence="2" key="1">
    <citation type="submission" date="2021-02" db="EMBL/GenBank/DDBJ databases">
        <authorList>
            <person name="Nowell W R."/>
        </authorList>
    </citation>
    <scope>NUCLEOTIDE SEQUENCE</scope>
</reference>
<dbReference type="Proteomes" id="UP000681720">
    <property type="component" value="Unassembled WGS sequence"/>
</dbReference>
<dbReference type="EMBL" id="CAJOBJ010115964">
    <property type="protein sequence ID" value="CAF4653503.1"/>
    <property type="molecule type" value="Genomic_DNA"/>
</dbReference>
<evidence type="ECO:0000313" key="2">
    <source>
        <dbReference type="EMBL" id="CAF4653503.1"/>
    </source>
</evidence>
<name>A0A8S2ZRH6_9BILA</name>